<dbReference type="AlphaFoldDB" id="A0A194VYF5"/>
<evidence type="ECO:0000259" key="5">
    <source>
        <dbReference type="Pfam" id="PF06244"/>
    </source>
</evidence>
<keyword evidence="8" id="KW-1185">Reference proteome</keyword>
<protein>
    <submittedName>
        <fullName evidence="7">Uncharacterized protein</fullName>
    </submittedName>
</protein>
<dbReference type="InterPro" id="IPR054413">
    <property type="entry name" value="LSO1/2"/>
</dbReference>
<name>A0A194VYF5_CYTMA</name>
<evidence type="ECO:0000256" key="2">
    <source>
        <dbReference type="ARBA" id="ARBA00023054"/>
    </source>
</evidence>
<feature type="compositionally biased region" description="Gly residues" evidence="4">
    <location>
        <begin position="1"/>
        <end position="13"/>
    </location>
</feature>
<sequence>MAGKKGGAGGGGENSKKAQGQARKAEAAASKKAAEDSKKAAVEEAEWEKGSKKANAKKESEAAKKEEAARKKAEREALLAEEEKSTPGRSAPKNAKTAQKKTRGLDLSQLDDDGSLGALNASGIDNALDALSITNVDTLAKIDRHPERRVGAAWLKFKDERIEMLTKEGFFKLKGNNKSSVVAKLRDEFATSPENPMNQVQASYNATQEELAELREQEKQKVELRLREKK</sequence>
<feature type="region of interest" description="Disordered" evidence="4">
    <location>
        <begin position="1"/>
        <end position="121"/>
    </location>
</feature>
<evidence type="ECO:0000313" key="7">
    <source>
        <dbReference type="EMBL" id="KUI68835.1"/>
    </source>
</evidence>
<evidence type="ECO:0000256" key="1">
    <source>
        <dbReference type="ARBA" id="ARBA00008296"/>
    </source>
</evidence>
<dbReference type="OrthoDB" id="76412at2759"/>
<reference evidence="7" key="1">
    <citation type="submission" date="2014-12" db="EMBL/GenBank/DDBJ databases">
        <title>Genome Sequence of Valsa Canker Pathogens Uncovers a Specific Adaption of Colonization on Woody Bark.</title>
        <authorList>
            <person name="Yin Z."/>
            <person name="Liu H."/>
            <person name="Gao X."/>
            <person name="Li Z."/>
            <person name="Song N."/>
            <person name="Ke X."/>
            <person name="Dai Q."/>
            <person name="Wu Y."/>
            <person name="Sun Y."/>
            <person name="Xu J.-R."/>
            <person name="Kang Z.K."/>
            <person name="Wang L."/>
            <person name="Huang L."/>
        </authorList>
    </citation>
    <scope>NUCLEOTIDE SEQUENCE [LARGE SCALE GENOMIC DNA]</scope>
    <source>
        <strain evidence="7">03-8</strain>
    </source>
</reference>
<dbReference type="GO" id="GO:0006366">
    <property type="term" value="P:transcription by RNA polymerase II"/>
    <property type="evidence" value="ECO:0007669"/>
    <property type="project" value="TreeGrafter"/>
</dbReference>
<dbReference type="Pfam" id="PF06244">
    <property type="entry name" value="Ccdc124"/>
    <property type="match status" value="1"/>
</dbReference>
<dbReference type="EMBL" id="CM003101">
    <property type="protein sequence ID" value="KUI68835.1"/>
    <property type="molecule type" value="Genomic_DNA"/>
</dbReference>
<dbReference type="GO" id="GO:0003713">
    <property type="term" value="F:transcription coactivator activity"/>
    <property type="evidence" value="ECO:0007669"/>
    <property type="project" value="TreeGrafter"/>
</dbReference>
<evidence type="ECO:0000259" key="6">
    <source>
        <dbReference type="Pfam" id="PF22048"/>
    </source>
</evidence>
<evidence type="ECO:0000256" key="3">
    <source>
        <dbReference type="SAM" id="Coils"/>
    </source>
</evidence>
<dbReference type="Pfam" id="PF22048">
    <property type="entry name" value="LSO1_2-like"/>
    <property type="match status" value="1"/>
</dbReference>
<feature type="compositionally biased region" description="Low complexity" evidence="4">
    <location>
        <begin position="17"/>
        <end position="31"/>
    </location>
</feature>
<dbReference type="GO" id="GO:0005634">
    <property type="term" value="C:nucleus"/>
    <property type="evidence" value="ECO:0007669"/>
    <property type="project" value="TreeGrafter"/>
</dbReference>
<dbReference type="PANTHER" id="PTHR21680:SF0">
    <property type="entry name" value="COILED-COIL DOMAIN-CONTAINING PROTEIN 124"/>
    <property type="match status" value="1"/>
</dbReference>
<dbReference type="PANTHER" id="PTHR21680">
    <property type="entry name" value="COILED-COIL DOMAIN-CONTAINING PROTEIN 124"/>
    <property type="match status" value="1"/>
</dbReference>
<evidence type="ECO:0000256" key="4">
    <source>
        <dbReference type="SAM" id="MobiDB-lite"/>
    </source>
</evidence>
<feature type="coiled-coil region" evidence="3">
    <location>
        <begin position="197"/>
        <end position="227"/>
    </location>
</feature>
<gene>
    <name evidence="7" type="ORF">VM1G_04391</name>
</gene>
<dbReference type="Proteomes" id="UP000078559">
    <property type="component" value="Chromosome 4"/>
</dbReference>
<proteinExistence type="inferred from homology"/>
<comment type="similarity">
    <text evidence="1">Belongs to the CCDC124 family.</text>
</comment>
<keyword evidence="2 3" id="KW-0175">Coiled coil</keyword>
<feature type="compositionally biased region" description="Basic and acidic residues" evidence="4">
    <location>
        <begin position="32"/>
        <end position="86"/>
    </location>
</feature>
<organism evidence="7 8">
    <name type="scientific">Cytospora mali</name>
    <name type="common">Apple Valsa canker fungus</name>
    <name type="synonym">Valsa mali</name>
    <dbReference type="NCBI Taxonomy" id="578113"/>
    <lineage>
        <taxon>Eukaryota</taxon>
        <taxon>Fungi</taxon>
        <taxon>Dikarya</taxon>
        <taxon>Ascomycota</taxon>
        <taxon>Pezizomycotina</taxon>
        <taxon>Sordariomycetes</taxon>
        <taxon>Sordariomycetidae</taxon>
        <taxon>Diaporthales</taxon>
        <taxon>Cytosporaceae</taxon>
        <taxon>Cytospora</taxon>
    </lineage>
</organism>
<dbReference type="SMR" id="A0A194VYF5"/>
<dbReference type="InterPro" id="IPR010422">
    <property type="entry name" value="Ccdc124/Oxs1"/>
</dbReference>
<feature type="domain" description="Coiled-coil" evidence="5">
    <location>
        <begin position="116"/>
        <end position="199"/>
    </location>
</feature>
<accession>A0A194VYF5</accession>
<dbReference type="InterPro" id="IPR054414">
    <property type="entry name" value="Ccdc124/Oxs1_C"/>
</dbReference>
<feature type="domain" description="LSO1/LSO2" evidence="6">
    <location>
        <begin position="15"/>
        <end position="83"/>
    </location>
</feature>
<evidence type="ECO:0000313" key="8">
    <source>
        <dbReference type="Proteomes" id="UP000078559"/>
    </source>
</evidence>